<reference evidence="2" key="1">
    <citation type="journal article" date="2019" name="Int. J. Syst. Evol. Microbiol.">
        <title>The Global Catalogue of Microorganisms (GCM) 10K type strain sequencing project: providing services to taxonomists for standard genome sequencing and annotation.</title>
        <authorList>
            <consortium name="The Broad Institute Genomics Platform"/>
            <consortium name="The Broad Institute Genome Sequencing Center for Infectious Disease"/>
            <person name="Wu L."/>
            <person name="Ma J."/>
        </authorList>
    </citation>
    <scope>NUCLEOTIDE SEQUENCE [LARGE SCALE GENOMIC DNA]</scope>
    <source>
        <strain evidence="2">KCTC 42730</strain>
    </source>
</reference>
<protein>
    <submittedName>
        <fullName evidence="1">Uncharacterized protein</fullName>
    </submittedName>
</protein>
<proteinExistence type="predicted"/>
<dbReference type="RefSeq" id="WP_377123829.1">
    <property type="nucleotide sequence ID" value="NZ_JBHRSD010000016.1"/>
</dbReference>
<dbReference type="EMBL" id="JBHRSD010000016">
    <property type="protein sequence ID" value="MFC3032888.1"/>
    <property type="molecule type" value="Genomic_DNA"/>
</dbReference>
<name>A0ABV7CK43_9GAMM</name>
<sequence length="62" mass="7333">SFIFRSKKILDINTLETKDSFVPIADLQRPLMGRKKAWLKLATKERKPSFLRPIMKRLLAIY</sequence>
<feature type="non-terminal residue" evidence="1">
    <location>
        <position position="1"/>
    </location>
</feature>
<dbReference type="Proteomes" id="UP001595453">
    <property type="component" value="Unassembled WGS sequence"/>
</dbReference>
<gene>
    <name evidence="1" type="ORF">ACFOEE_10185</name>
</gene>
<evidence type="ECO:0000313" key="1">
    <source>
        <dbReference type="EMBL" id="MFC3032888.1"/>
    </source>
</evidence>
<organism evidence="1 2">
    <name type="scientific">Pseudoalteromonas fenneropenaei</name>
    <dbReference type="NCBI Taxonomy" id="1737459"/>
    <lineage>
        <taxon>Bacteria</taxon>
        <taxon>Pseudomonadati</taxon>
        <taxon>Pseudomonadota</taxon>
        <taxon>Gammaproteobacteria</taxon>
        <taxon>Alteromonadales</taxon>
        <taxon>Pseudoalteromonadaceae</taxon>
        <taxon>Pseudoalteromonas</taxon>
    </lineage>
</organism>
<accession>A0ABV7CK43</accession>
<comment type="caution">
    <text evidence="1">The sequence shown here is derived from an EMBL/GenBank/DDBJ whole genome shotgun (WGS) entry which is preliminary data.</text>
</comment>
<evidence type="ECO:0000313" key="2">
    <source>
        <dbReference type="Proteomes" id="UP001595453"/>
    </source>
</evidence>
<keyword evidence="2" id="KW-1185">Reference proteome</keyword>